<proteinExistence type="inferred from homology"/>
<evidence type="ECO:0000256" key="1">
    <source>
        <dbReference type="ARBA" id="ARBA00004651"/>
    </source>
</evidence>
<evidence type="ECO:0000313" key="9">
    <source>
        <dbReference type="Proteomes" id="UP000201838"/>
    </source>
</evidence>
<evidence type="ECO:0000313" key="8">
    <source>
        <dbReference type="EMBL" id="SMX23278.1"/>
    </source>
</evidence>
<comment type="subcellular location">
    <subcellularLocation>
        <location evidence="1">Cell membrane</location>
        <topology evidence="1">Multi-pass membrane protein</topology>
    </subcellularLocation>
</comment>
<dbReference type="RefSeq" id="WP_093973254.1">
    <property type="nucleotide sequence ID" value="NZ_FXXQ01000003.1"/>
</dbReference>
<dbReference type="InterPro" id="IPR002758">
    <property type="entry name" value="Cation_antiport_E"/>
</dbReference>
<evidence type="ECO:0000256" key="6">
    <source>
        <dbReference type="ARBA" id="ARBA00023136"/>
    </source>
</evidence>
<dbReference type="GO" id="GO:0005886">
    <property type="term" value="C:plasma membrane"/>
    <property type="evidence" value="ECO:0007669"/>
    <property type="project" value="UniProtKB-SubCell"/>
</dbReference>
<dbReference type="PIRSF" id="PIRSF019239">
    <property type="entry name" value="MrpE"/>
    <property type="match status" value="1"/>
</dbReference>
<reference evidence="8 9" key="1">
    <citation type="submission" date="2017-05" db="EMBL/GenBank/DDBJ databases">
        <authorList>
            <person name="Song R."/>
            <person name="Chenine A.L."/>
            <person name="Ruprecht R.M."/>
        </authorList>
    </citation>
    <scope>NUCLEOTIDE SEQUENCE [LARGE SCALE GENOMIC DNA]</scope>
    <source>
        <strain evidence="8 9">CECT 8489</strain>
    </source>
</reference>
<keyword evidence="4 7" id="KW-0812">Transmembrane</keyword>
<dbReference type="OrthoDB" id="9807187at2"/>
<keyword evidence="3" id="KW-1003">Cell membrane</keyword>
<evidence type="ECO:0000256" key="7">
    <source>
        <dbReference type="SAM" id="Phobius"/>
    </source>
</evidence>
<protein>
    <submittedName>
        <fullName evidence="8">Na(+)/H(+) antiporter subunit E</fullName>
    </submittedName>
</protein>
<dbReference type="PANTHER" id="PTHR34584">
    <property type="entry name" value="NA(+)/H(+) ANTIPORTER SUBUNIT E1"/>
    <property type="match status" value="1"/>
</dbReference>
<dbReference type="GO" id="GO:0008324">
    <property type="term" value="F:monoatomic cation transmembrane transporter activity"/>
    <property type="evidence" value="ECO:0007669"/>
    <property type="project" value="InterPro"/>
</dbReference>
<evidence type="ECO:0000256" key="3">
    <source>
        <dbReference type="ARBA" id="ARBA00022475"/>
    </source>
</evidence>
<dbReference type="AlphaFoldDB" id="A0A238IXT4"/>
<keyword evidence="5 7" id="KW-1133">Transmembrane helix</keyword>
<keyword evidence="6 7" id="KW-0472">Membrane</keyword>
<feature type="transmembrane region" description="Helical" evidence="7">
    <location>
        <begin position="29"/>
        <end position="50"/>
    </location>
</feature>
<gene>
    <name evidence="8" type="primary">mrpE</name>
    <name evidence="8" type="ORF">BOA8489_01382</name>
</gene>
<organism evidence="8 9">
    <name type="scientific">Boseongicola aestuarii</name>
    <dbReference type="NCBI Taxonomy" id="1470561"/>
    <lineage>
        <taxon>Bacteria</taxon>
        <taxon>Pseudomonadati</taxon>
        <taxon>Pseudomonadota</taxon>
        <taxon>Alphaproteobacteria</taxon>
        <taxon>Rhodobacterales</taxon>
        <taxon>Paracoccaceae</taxon>
        <taxon>Boseongicola</taxon>
    </lineage>
</organism>
<evidence type="ECO:0000256" key="5">
    <source>
        <dbReference type="ARBA" id="ARBA00022989"/>
    </source>
</evidence>
<evidence type="ECO:0000256" key="4">
    <source>
        <dbReference type="ARBA" id="ARBA00022692"/>
    </source>
</evidence>
<dbReference type="Pfam" id="PF01899">
    <property type="entry name" value="MNHE"/>
    <property type="match status" value="1"/>
</dbReference>
<evidence type="ECO:0000256" key="2">
    <source>
        <dbReference type="ARBA" id="ARBA00006228"/>
    </source>
</evidence>
<dbReference type="Proteomes" id="UP000201838">
    <property type="component" value="Unassembled WGS sequence"/>
</dbReference>
<keyword evidence="9" id="KW-1185">Reference proteome</keyword>
<dbReference type="EMBL" id="FXXQ01000003">
    <property type="protein sequence ID" value="SMX23278.1"/>
    <property type="molecule type" value="Genomic_DNA"/>
</dbReference>
<accession>A0A238IXT4</accession>
<dbReference type="PANTHER" id="PTHR34584:SF1">
    <property type="entry name" value="NA(+)_H(+) ANTIPORTER SUBUNIT E1"/>
    <property type="match status" value="1"/>
</dbReference>
<name>A0A238IXT4_9RHOB</name>
<sequence>MNLFTINTLLAIVWSSLWADFTLMSLATGFVIGYAALWVAQPLFGGRVLYFRRVWRVLKLFAFFLYELVVSSVRVAWDVLTPTQLSNPAIIEMPLDVKSDIEILLVTNLISLTPGTLSLDVSPDRSTLIVHAMFADDPDALIAELKDGMERKVMEVFEQ</sequence>
<comment type="similarity">
    <text evidence="2">Belongs to the CPA3 antiporters (TC 2.A.63) subunit E family.</text>
</comment>